<feature type="transmembrane region" description="Helical" evidence="1">
    <location>
        <begin position="39"/>
        <end position="60"/>
    </location>
</feature>
<comment type="caution">
    <text evidence="2">The sequence shown here is derived from an EMBL/GenBank/DDBJ whole genome shotgun (WGS) entry which is preliminary data.</text>
</comment>
<dbReference type="AlphaFoldDB" id="E6PQS1"/>
<proteinExistence type="predicted"/>
<keyword evidence="1" id="KW-1133">Transmembrane helix</keyword>
<sequence>MKQLHEFDPVDIRRLVDREGWQKPLPEVRRVQLTGRQQTVFWGLRLYVVVMTAVVVWAFLHGAAG</sequence>
<evidence type="ECO:0000313" key="2">
    <source>
        <dbReference type="EMBL" id="CBH97276.1"/>
    </source>
</evidence>
<accession>E6PQS1</accession>
<protein>
    <submittedName>
        <fullName evidence="2">Uncharacterized protein</fullName>
    </submittedName>
</protein>
<reference evidence="2" key="1">
    <citation type="submission" date="2009-10" db="EMBL/GenBank/DDBJ databases">
        <title>Diversity of trophic interactions inside an arsenic-rich microbial ecosystem.</title>
        <authorList>
            <person name="Bertin P.N."/>
            <person name="Heinrich-Salmeron A."/>
            <person name="Pelletier E."/>
            <person name="Goulhen-Chollet F."/>
            <person name="Arsene-Ploetze F."/>
            <person name="Gallien S."/>
            <person name="Calteau A."/>
            <person name="Vallenet D."/>
            <person name="Casiot C."/>
            <person name="Chane-Woon-Ming B."/>
            <person name="Giloteaux L."/>
            <person name="Barakat M."/>
            <person name="Bonnefoy V."/>
            <person name="Bruneel O."/>
            <person name="Chandler M."/>
            <person name="Cleiss J."/>
            <person name="Duran R."/>
            <person name="Elbaz-Poulichet F."/>
            <person name="Fonknechten N."/>
            <person name="Lauga B."/>
            <person name="Mornico D."/>
            <person name="Ortet P."/>
            <person name="Schaeffer C."/>
            <person name="Siguier P."/>
            <person name="Alexander Thil Smith A."/>
            <person name="Van Dorsselaer A."/>
            <person name="Weissenbach J."/>
            <person name="Medigue C."/>
            <person name="Le Paslier D."/>
        </authorList>
    </citation>
    <scope>NUCLEOTIDE SEQUENCE</scope>
</reference>
<dbReference type="EMBL" id="CABM01000042">
    <property type="protein sequence ID" value="CBH97276.1"/>
    <property type="molecule type" value="Genomic_DNA"/>
</dbReference>
<organism evidence="2">
    <name type="scientific">mine drainage metagenome</name>
    <dbReference type="NCBI Taxonomy" id="410659"/>
    <lineage>
        <taxon>unclassified sequences</taxon>
        <taxon>metagenomes</taxon>
        <taxon>ecological metagenomes</taxon>
    </lineage>
</organism>
<evidence type="ECO:0000256" key="1">
    <source>
        <dbReference type="SAM" id="Phobius"/>
    </source>
</evidence>
<keyword evidence="1" id="KW-0472">Membrane</keyword>
<keyword evidence="1" id="KW-0812">Transmembrane</keyword>
<name>E6PQS1_9ZZZZ</name>
<gene>
    <name evidence="2" type="ORF">CARN2_2748</name>
</gene>